<dbReference type="GO" id="GO:0035627">
    <property type="term" value="P:ceramide transport"/>
    <property type="evidence" value="ECO:0007669"/>
    <property type="project" value="TreeGrafter"/>
</dbReference>
<dbReference type="Gene3D" id="3.15.10.10">
    <property type="entry name" value="Bactericidal permeability-increasing protein, domain 1"/>
    <property type="match status" value="1"/>
</dbReference>
<dbReference type="GO" id="GO:0005615">
    <property type="term" value="C:extracellular space"/>
    <property type="evidence" value="ECO:0007669"/>
    <property type="project" value="TreeGrafter"/>
</dbReference>
<sequence length="603" mass="66633">MPLRCLLLLLAWLGPPSVAAQTPACKMRITQKGLELVKQEGLRFVEQELETISIPDLHGKEGQFHYNISDVRVTHLQLNFSELQFQPEQYLAFRINNGSIGVHFRRQLLYWFFYDVGSIWTGAEGVNIHTELQLSQDQGGRLKIANMSCNASIARMNAGFSGTLRKVYEFLAVLITKGVRYLLSQQICPVLNHAGLVLLNSLLDTVPVRNPVDEHIGSDYSLLSDPRVTTDNIDLDFKGMFFPLREENETLPNLAPEPLLRETERMVYMGLSEYFFDSALFSYYRAGVLNMEFAGNQVPKDLEVLLRASFFGSIMLLDPSVADAPLALKLQVTEAPRCTIRTSGTSVSVTALLNIFLAPPEQPLILLSSLTMESRLSAKVVLHNKALRVQLDLRRFRIYSTQSALESLALLPLQAPLKTLLQMTVIPFLNEKTKRGVRIPLPEGMDFTKETIRSHSGYLTIGADLKFTKGLREVIKKLQETPRPSLAPGAAHTWQQHPKILSPKGDTERLLKDATELRKRQLVGGWGRAAAAAWGSGQPLKQGGAGCARTPAAAAGENMEAAAPAGCPLLSLAAVPPRKQLLGAAQRAGLEVRRKERARKGGG</sequence>
<proteinExistence type="inferred from homology"/>
<dbReference type="InterPro" id="IPR017942">
    <property type="entry name" value="Lipid-bd_serum_glycop_N"/>
</dbReference>
<keyword evidence="6" id="KW-0325">Glycoprotein</keyword>
<organism evidence="10 11">
    <name type="scientific">Crotalus adamanteus</name>
    <name type="common">Eastern diamondback rattlesnake</name>
    <dbReference type="NCBI Taxonomy" id="8729"/>
    <lineage>
        <taxon>Eukaryota</taxon>
        <taxon>Metazoa</taxon>
        <taxon>Chordata</taxon>
        <taxon>Craniata</taxon>
        <taxon>Vertebrata</taxon>
        <taxon>Euteleostomi</taxon>
        <taxon>Lepidosauria</taxon>
        <taxon>Squamata</taxon>
        <taxon>Bifurcata</taxon>
        <taxon>Unidentata</taxon>
        <taxon>Episquamata</taxon>
        <taxon>Toxicofera</taxon>
        <taxon>Serpentes</taxon>
        <taxon>Colubroidea</taxon>
        <taxon>Viperidae</taxon>
        <taxon>Crotalinae</taxon>
        <taxon>Crotalus</taxon>
    </lineage>
</organism>
<dbReference type="SMART" id="SM00329">
    <property type="entry name" value="BPI2"/>
    <property type="match status" value="1"/>
</dbReference>
<evidence type="ECO:0000313" key="11">
    <source>
        <dbReference type="Proteomes" id="UP001474421"/>
    </source>
</evidence>
<keyword evidence="11" id="KW-1185">Reference proteome</keyword>
<evidence type="ECO:0000256" key="6">
    <source>
        <dbReference type="ARBA" id="ARBA00023180"/>
    </source>
</evidence>
<feature type="chain" id="PRO_5043867011" evidence="7">
    <location>
        <begin position="21"/>
        <end position="603"/>
    </location>
</feature>
<dbReference type="GO" id="GO:1904121">
    <property type="term" value="F:phosphatidylethanolamine transfer activity"/>
    <property type="evidence" value="ECO:0007669"/>
    <property type="project" value="TreeGrafter"/>
</dbReference>
<dbReference type="GO" id="GO:0120017">
    <property type="term" value="F:ceramide transfer activity"/>
    <property type="evidence" value="ECO:0007669"/>
    <property type="project" value="TreeGrafter"/>
</dbReference>
<dbReference type="PROSITE" id="PS00400">
    <property type="entry name" value="LBP_BPI_CETP"/>
    <property type="match status" value="1"/>
</dbReference>
<dbReference type="GO" id="GO:0034375">
    <property type="term" value="P:high-density lipoprotein particle remodeling"/>
    <property type="evidence" value="ECO:0007669"/>
    <property type="project" value="TreeGrafter"/>
</dbReference>
<evidence type="ECO:0000256" key="3">
    <source>
        <dbReference type="ARBA" id="ARBA00022525"/>
    </source>
</evidence>
<gene>
    <name evidence="10" type="ORF">NXF25_009910</name>
</gene>
<evidence type="ECO:0000259" key="9">
    <source>
        <dbReference type="SMART" id="SM00329"/>
    </source>
</evidence>
<feature type="domain" description="Lipid-binding serum glycoprotein N-terminal" evidence="8">
    <location>
        <begin position="28"/>
        <end position="246"/>
    </location>
</feature>
<dbReference type="InterPro" id="IPR017954">
    <property type="entry name" value="Lipid-bd_serum_glycop_CS"/>
</dbReference>
<dbReference type="InterPro" id="IPR017943">
    <property type="entry name" value="Bactericidal_perm-incr_a/b_dom"/>
</dbReference>
<keyword evidence="5" id="KW-1015">Disulfide bond</keyword>
<dbReference type="Proteomes" id="UP001474421">
    <property type="component" value="Unassembled WGS sequence"/>
</dbReference>
<dbReference type="CDD" id="cd00025">
    <property type="entry name" value="BPI1"/>
    <property type="match status" value="1"/>
</dbReference>
<dbReference type="InterPro" id="IPR001124">
    <property type="entry name" value="Lipid-bd_serum_glycop_C"/>
</dbReference>
<protein>
    <submittedName>
        <fullName evidence="10">Phospholipid transfer protein</fullName>
    </submittedName>
</protein>
<dbReference type="InterPro" id="IPR032942">
    <property type="entry name" value="BPI/LBP/Plunc"/>
</dbReference>
<dbReference type="GO" id="GO:1990050">
    <property type="term" value="F:phosphatidic acid transfer activity"/>
    <property type="evidence" value="ECO:0007669"/>
    <property type="project" value="TreeGrafter"/>
</dbReference>
<accession>A0AAW1BSX4</accession>
<comment type="subcellular location">
    <subcellularLocation>
        <location evidence="1">Secreted</location>
    </subcellularLocation>
</comment>
<keyword evidence="4 7" id="KW-0732">Signal</keyword>
<dbReference type="SUPFAM" id="SSF55394">
    <property type="entry name" value="Bactericidal permeability-increasing protein, BPI"/>
    <property type="match status" value="2"/>
</dbReference>
<evidence type="ECO:0000259" key="8">
    <source>
        <dbReference type="SMART" id="SM00328"/>
    </source>
</evidence>
<feature type="signal peptide" evidence="7">
    <location>
        <begin position="1"/>
        <end position="20"/>
    </location>
</feature>
<dbReference type="PANTHER" id="PTHR10504">
    <property type="entry name" value="BACTERICIDAL PERMEABILITY-INCREASING BPI PROTEIN-RELATED"/>
    <property type="match status" value="1"/>
</dbReference>
<evidence type="ECO:0000256" key="7">
    <source>
        <dbReference type="SAM" id="SignalP"/>
    </source>
</evidence>
<reference evidence="10 11" key="1">
    <citation type="journal article" date="2024" name="Proc. Natl. Acad. Sci. U.S.A.">
        <title>The genetic regulatory architecture and epigenomic basis for age-related changes in rattlesnake venom.</title>
        <authorList>
            <person name="Hogan M.P."/>
            <person name="Holding M.L."/>
            <person name="Nystrom G.S."/>
            <person name="Colston T.J."/>
            <person name="Bartlett D.A."/>
            <person name="Mason A.J."/>
            <person name="Ellsworth S.A."/>
            <person name="Rautsaw R.M."/>
            <person name="Lawrence K.C."/>
            <person name="Strickland J.L."/>
            <person name="He B."/>
            <person name="Fraser P."/>
            <person name="Margres M.J."/>
            <person name="Gilbert D.M."/>
            <person name="Gibbs H.L."/>
            <person name="Parkinson C.L."/>
            <person name="Rokyta D.R."/>
        </authorList>
    </citation>
    <scope>NUCLEOTIDE SEQUENCE [LARGE SCALE GENOMIC DNA]</scope>
    <source>
        <strain evidence="10">DRR0105</strain>
    </source>
</reference>
<evidence type="ECO:0000256" key="4">
    <source>
        <dbReference type="ARBA" id="ARBA00022729"/>
    </source>
</evidence>
<dbReference type="SMART" id="SM00328">
    <property type="entry name" value="BPI1"/>
    <property type="match status" value="1"/>
</dbReference>
<dbReference type="AlphaFoldDB" id="A0AAW1BSX4"/>
<dbReference type="FunFam" id="3.15.20.10:FF:000001">
    <property type="entry name" value="Phospholipid transfer protein"/>
    <property type="match status" value="1"/>
</dbReference>
<name>A0AAW1BSX4_CROAD</name>
<evidence type="ECO:0000256" key="1">
    <source>
        <dbReference type="ARBA" id="ARBA00004613"/>
    </source>
</evidence>
<dbReference type="GO" id="GO:0008289">
    <property type="term" value="F:lipid binding"/>
    <property type="evidence" value="ECO:0007669"/>
    <property type="project" value="InterPro"/>
</dbReference>
<keyword evidence="3" id="KW-0964">Secreted</keyword>
<comment type="similarity">
    <text evidence="2">Belongs to the BPI/LBP/Plunc superfamily. BPI/LBP family.</text>
</comment>
<dbReference type="FunFam" id="3.15.10.10:FF:000001">
    <property type="entry name" value="phospholipid transfer protein-like"/>
    <property type="match status" value="1"/>
</dbReference>
<feature type="domain" description="Lipid-binding serum glycoprotein C-terminal" evidence="9">
    <location>
        <begin position="261"/>
        <end position="463"/>
    </location>
</feature>
<dbReference type="PANTHER" id="PTHR10504:SF16">
    <property type="entry name" value="PHOSPHOLIPID TRANSFER PROTEIN"/>
    <property type="match status" value="1"/>
</dbReference>
<dbReference type="EMBL" id="JAOTOJ010000003">
    <property type="protein sequence ID" value="KAK9405083.1"/>
    <property type="molecule type" value="Genomic_DNA"/>
</dbReference>
<dbReference type="Pfam" id="PF02886">
    <property type="entry name" value="LBP_BPI_CETP_C"/>
    <property type="match status" value="1"/>
</dbReference>
<dbReference type="Pfam" id="PF01273">
    <property type="entry name" value="LBP_BPI_CETP"/>
    <property type="match status" value="1"/>
</dbReference>
<evidence type="ECO:0000313" key="10">
    <source>
        <dbReference type="EMBL" id="KAK9405083.1"/>
    </source>
</evidence>
<evidence type="ECO:0000256" key="2">
    <source>
        <dbReference type="ARBA" id="ARBA00007292"/>
    </source>
</evidence>
<evidence type="ECO:0000256" key="5">
    <source>
        <dbReference type="ARBA" id="ARBA00023157"/>
    </source>
</evidence>
<dbReference type="Gene3D" id="3.15.20.10">
    <property type="entry name" value="Bactericidal permeability-increasing protein, domain 2"/>
    <property type="match status" value="1"/>
</dbReference>
<comment type="caution">
    <text evidence="10">The sequence shown here is derived from an EMBL/GenBank/DDBJ whole genome shotgun (WGS) entry which is preliminary data.</text>
</comment>